<evidence type="ECO:0000313" key="2">
    <source>
        <dbReference type="EMBL" id="MCF2531444.1"/>
    </source>
</evidence>
<dbReference type="PROSITE" id="PS51819">
    <property type="entry name" value="VOC"/>
    <property type="match status" value="1"/>
</dbReference>
<name>A0AA41Q6V0_9ACTN</name>
<proteinExistence type="predicted"/>
<dbReference type="Gene3D" id="3.10.180.10">
    <property type="entry name" value="2,3-Dihydroxybiphenyl 1,2-Dioxygenase, domain 1"/>
    <property type="match status" value="1"/>
</dbReference>
<keyword evidence="3" id="KW-1185">Reference proteome</keyword>
<dbReference type="AlphaFoldDB" id="A0AA41Q6V0"/>
<sequence length="160" mass="16706">MSRVQLALRVADLDASIAFYSKLFGTEPAKLRDGYANFAIAEPPLKLVLIQGAEGEPTVMDHLGVEVETAEQVSAATTRLAGAGLATVEENDTTCCYAVQDKVWVHGPGAEPWEVYVVKADADQLPRDEGSACCLPAASADAPEGVQALELQPAGSGGCC</sequence>
<dbReference type="EMBL" id="JAKFHA010000024">
    <property type="protein sequence ID" value="MCF2531444.1"/>
    <property type="molecule type" value="Genomic_DNA"/>
</dbReference>
<dbReference type="PANTHER" id="PTHR41294:SF1">
    <property type="entry name" value="CADMIUM-INDUCED PROTEIN CADI"/>
    <property type="match status" value="1"/>
</dbReference>
<dbReference type="PANTHER" id="PTHR41294">
    <property type="entry name" value="CADMIUM-INDUCED PROTEIN CADI"/>
    <property type="match status" value="1"/>
</dbReference>
<organism evidence="2 3">
    <name type="scientific">Yinghuangia soli</name>
    <dbReference type="NCBI Taxonomy" id="2908204"/>
    <lineage>
        <taxon>Bacteria</taxon>
        <taxon>Bacillati</taxon>
        <taxon>Actinomycetota</taxon>
        <taxon>Actinomycetes</taxon>
        <taxon>Kitasatosporales</taxon>
        <taxon>Streptomycetaceae</taxon>
        <taxon>Yinghuangia</taxon>
    </lineage>
</organism>
<reference evidence="2" key="1">
    <citation type="submission" date="2022-01" db="EMBL/GenBank/DDBJ databases">
        <title>Genome-Based Taxonomic Classification of the Phylum Actinobacteria.</title>
        <authorList>
            <person name="Gao Y."/>
        </authorList>
    </citation>
    <scope>NUCLEOTIDE SEQUENCE</scope>
    <source>
        <strain evidence="2">KLBMP 8922</strain>
    </source>
</reference>
<dbReference type="GO" id="GO:0046686">
    <property type="term" value="P:response to cadmium ion"/>
    <property type="evidence" value="ECO:0007669"/>
    <property type="project" value="TreeGrafter"/>
</dbReference>
<dbReference type="Proteomes" id="UP001165378">
    <property type="component" value="Unassembled WGS sequence"/>
</dbReference>
<dbReference type="InterPro" id="IPR052393">
    <property type="entry name" value="Cadmium-induced_rsp"/>
</dbReference>
<dbReference type="InterPro" id="IPR029068">
    <property type="entry name" value="Glyas_Bleomycin-R_OHBP_Dase"/>
</dbReference>
<dbReference type="InterPro" id="IPR049789">
    <property type="entry name" value="ArsI/CadI-like"/>
</dbReference>
<dbReference type="RefSeq" id="WP_235056098.1">
    <property type="nucleotide sequence ID" value="NZ_JAKFHA010000024.1"/>
</dbReference>
<dbReference type="SUPFAM" id="SSF54593">
    <property type="entry name" value="Glyoxalase/Bleomycin resistance protein/Dihydroxybiphenyl dioxygenase"/>
    <property type="match status" value="1"/>
</dbReference>
<dbReference type="InterPro" id="IPR004360">
    <property type="entry name" value="Glyas_Fos-R_dOase_dom"/>
</dbReference>
<dbReference type="Pfam" id="PF00903">
    <property type="entry name" value="Glyoxalase"/>
    <property type="match status" value="1"/>
</dbReference>
<dbReference type="InterPro" id="IPR037523">
    <property type="entry name" value="VOC_core"/>
</dbReference>
<accession>A0AA41Q6V0</accession>
<feature type="domain" description="VOC" evidence="1">
    <location>
        <begin position="2"/>
        <end position="118"/>
    </location>
</feature>
<dbReference type="NCBIfam" id="NF041414">
    <property type="entry name" value="ArsI_CadI_VOC"/>
    <property type="match status" value="1"/>
</dbReference>
<gene>
    <name evidence="2" type="ORF">LZ495_30090</name>
</gene>
<protein>
    <submittedName>
        <fullName evidence="2">VOC family protein</fullName>
    </submittedName>
</protein>
<evidence type="ECO:0000313" key="3">
    <source>
        <dbReference type="Proteomes" id="UP001165378"/>
    </source>
</evidence>
<comment type="caution">
    <text evidence="2">The sequence shown here is derived from an EMBL/GenBank/DDBJ whole genome shotgun (WGS) entry which is preliminary data.</text>
</comment>
<evidence type="ECO:0000259" key="1">
    <source>
        <dbReference type="PROSITE" id="PS51819"/>
    </source>
</evidence>